<accession>A0ABW3M665</accession>
<feature type="transmembrane region" description="Helical" evidence="1">
    <location>
        <begin position="82"/>
        <end position="99"/>
    </location>
</feature>
<keyword evidence="1" id="KW-0812">Transmembrane</keyword>
<protein>
    <submittedName>
        <fullName evidence="2">Uncharacterized protein</fullName>
    </submittedName>
</protein>
<evidence type="ECO:0000256" key="1">
    <source>
        <dbReference type="SAM" id="Phobius"/>
    </source>
</evidence>
<evidence type="ECO:0000313" key="3">
    <source>
        <dbReference type="Proteomes" id="UP001597045"/>
    </source>
</evidence>
<organism evidence="2 3">
    <name type="scientific">Kibdelosporangium lantanae</name>
    <dbReference type="NCBI Taxonomy" id="1497396"/>
    <lineage>
        <taxon>Bacteria</taxon>
        <taxon>Bacillati</taxon>
        <taxon>Actinomycetota</taxon>
        <taxon>Actinomycetes</taxon>
        <taxon>Pseudonocardiales</taxon>
        <taxon>Pseudonocardiaceae</taxon>
        <taxon>Kibdelosporangium</taxon>
    </lineage>
</organism>
<feature type="transmembrane region" description="Helical" evidence="1">
    <location>
        <begin position="16"/>
        <end position="35"/>
    </location>
</feature>
<gene>
    <name evidence="2" type="ORF">ACFQ1S_03970</name>
</gene>
<reference evidence="3" key="1">
    <citation type="journal article" date="2019" name="Int. J. Syst. Evol. Microbiol.">
        <title>The Global Catalogue of Microorganisms (GCM) 10K type strain sequencing project: providing services to taxonomists for standard genome sequencing and annotation.</title>
        <authorList>
            <consortium name="The Broad Institute Genomics Platform"/>
            <consortium name="The Broad Institute Genome Sequencing Center for Infectious Disease"/>
            <person name="Wu L."/>
            <person name="Ma J."/>
        </authorList>
    </citation>
    <scope>NUCLEOTIDE SEQUENCE [LARGE SCALE GENOMIC DNA]</scope>
    <source>
        <strain evidence="3">JCM 31486</strain>
    </source>
</reference>
<comment type="caution">
    <text evidence="2">The sequence shown here is derived from an EMBL/GenBank/DDBJ whole genome shotgun (WGS) entry which is preliminary data.</text>
</comment>
<evidence type="ECO:0000313" key="2">
    <source>
        <dbReference type="EMBL" id="MFD1044814.1"/>
    </source>
</evidence>
<proteinExistence type="predicted"/>
<feature type="transmembrane region" description="Helical" evidence="1">
    <location>
        <begin position="47"/>
        <end position="70"/>
    </location>
</feature>
<sequence>AVREGVHGLFSRVRTVVPFLVGGVAMGAPIVIAWNGQLATAREVLHLGVLAPVLPIALEGGAWWLAYLVHQAIRKNLPTGRLRAWTWVLALIAAGMNFWHGAQAYGAVGGASLALASLLGIGLWELTAGQHTKAASGRTAADVRRTWMRRLRYPRLSWAAASIAAAHGVGTDPETAWTAAWVDRYGVGPKATRWERTLGRAVLRYDRKADLEAAKKGGFVIIADRVQRGFTTHVREFIDAERAAAVERAERTIQEATDSMAALRVLFGPNIQEDGFTEDAGRGFTTSEQRELTGRAAELMAKVQEAIATGQLPPTPSVNAMGRMFEGFGVPTLQAVRDTLRGAATSEGRAA</sequence>
<feature type="transmembrane region" description="Helical" evidence="1">
    <location>
        <begin position="105"/>
        <end position="124"/>
    </location>
</feature>
<keyword evidence="3" id="KW-1185">Reference proteome</keyword>
<dbReference type="Proteomes" id="UP001597045">
    <property type="component" value="Unassembled WGS sequence"/>
</dbReference>
<feature type="non-terminal residue" evidence="2">
    <location>
        <position position="1"/>
    </location>
</feature>
<dbReference type="EMBL" id="JBHTIS010000132">
    <property type="protein sequence ID" value="MFD1044814.1"/>
    <property type="molecule type" value="Genomic_DNA"/>
</dbReference>
<keyword evidence="1" id="KW-1133">Transmembrane helix</keyword>
<keyword evidence="1" id="KW-0472">Membrane</keyword>
<name>A0ABW3M665_9PSEU</name>